<dbReference type="InterPro" id="IPR010998">
    <property type="entry name" value="Integrase_recombinase_N"/>
</dbReference>
<dbReference type="GO" id="GO:0003677">
    <property type="term" value="F:DNA binding"/>
    <property type="evidence" value="ECO:0007669"/>
    <property type="project" value="UniProtKB-KW"/>
</dbReference>
<gene>
    <name evidence="2" type="ORF">RhiirA4_482355</name>
</gene>
<sequence>MDTYSKNISQSNQKQGYDNDISILLDVSTMVSTVVRPFDCSADFNSFNQHYGNRHESSSASSEEPKMENVRLQNFRIRYQEKGFSEKAIKLLLALLDQNSTRLISSNFRVWFRWCESRNLDPITCNLNSICEFFDDKLKDGKVANTIARYRTVISEVHELVNGQSVGSHLNISKAILAVHRLNLPTVKQNDNLDISSSLEYILSLGDNNSMFFQQLTVKTAFLVALVTASRPSDIVRMDLTTLQATNNSYSFDCLLLCPFLMLKPYSPVAIDTIAGQISFSASTAKDVCTISASLAQNAGMDLSTVLALGNWTSNTTFQRFYQRGVRIMLERNNVSG</sequence>
<evidence type="ECO:0000256" key="1">
    <source>
        <dbReference type="ARBA" id="ARBA00023125"/>
    </source>
</evidence>
<proteinExistence type="predicted"/>
<name>A0A2I1HL22_9GLOM</name>
<comment type="caution">
    <text evidence="2">The sequence shown here is derived from an EMBL/GenBank/DDBJ whole genome shotgun (WGS) entry which is preliminary data.</text>
</comment>
<evidence type="ECO:0000313" key="2">
    <source>
        <dbReference type="EMBL" id="PKY59541.1"/>
    </source>
</evidence>
<keyword evidence="1" id="KW-0238">DNA-binding</keyword>
<dbReference type="SUPFAM" id="SSF47823">
    <property type="entry name" value="lambda integrase-like, N-terminal domain"/>
    <property type="match status" value="1"/>
</dbReference>
<dbReference type="Proteomes" id="UP000234323">
    <property type="component" value="Unassembled WGS sequence"/>
</dbReference>
<dbReference type="PANTHER" id="PTHR35617:SF3">
    <property type="entry name" value="CORE-BINDING (CB) DOMAIN-CONTAINING PROTEIN"/>
    <property type="match status" value="1"/>
</dbReference>
<accession>A0A2I1HL22</accession>
<keyword evidence="3" id="KW-1185">Reference proteome</keyword>
<dbReference type="VEuPathDB" id="FungiDB:RhiirA1_56199"/>
<dbReference type="VEuPathDB" id="FungiDB:FUN_010892"/>
<dbReference type="PANTHER" id="PTHR35617">
    <property type="entry name" value="PHAGE_INTEGRASE DOMAIN-CONTAINING PROTEIN"/>
    <property type="match status" value="1"/>
</dbReference>
<protein>
    <submittedName>
        <fullName evidence="2">Uncharacterized protein</fullName>
    </submittedName>
</protein>
<dbReference type="Gene3D" id="1.10.150.130">
    <property type="match status" value="1"/>
</dbReference>
<evidence type="ECO:0000313" key="3">
    <source>
        <dbReference type="Proteomes" id="UP000234323"/>
    </source>
</evidence>
<dbReference type="AlphaFoldDB" id="A0A2I1HL22"/>
<dbReference type="EMBL" id="LLXI01003616">
    <property type="protein sequence ID" value="PKY59541.1"/>
    <property type="molecule type" value="Genomic_DNA"/>
</dbReference>
<reference evidence="2 3" key="1">
    <citation type="submission" date="2015-10" db="EMBL/GenBank/DDBJ databases">
        <title>Genome analyses suggest a sexual origin of heterokaryosis in a supposedly ancient asexual fungus.</title>
        <authorList>
            <person name="Ropars J."/>
            <person name="Sedzielewska K."/>
            <person name="Noel J."/>
            <person name="Charron P."/>
            <person name="Farinelli L."/>
            <person name="Marton T."/>
            <person name="Kruger M."/>
            <person name="Pelin A."/>
            <person name="Brachmann A."/>
            <person name="Corradi N."/>
        </authorList>
    </citation>
    <scope>NUCLEOTIDE SEQUENCE [LARGE SCALE GENOMIC DNA]</scope>
    <source>
        <strain evidence="2 3">A4</strain>
    </source>
</reference>
<organism evidence="2 3">
    <name type="scientific">Rhizophagus irregularis</name>
    <dbReference type="NCBI Taxonomy" id="588596"/>
    <lineage>
        <taxon>Eukaryota</taxon>
        <taxon>Fungi</taxon>
        <taxon>Fungi incertae sedis</taxon>
        <taxon>Mucoromycota</taxon>
        <taxon>Glomeromycotina</taxon>
        <taxon>Glomeromycetes</taxon>
        <taxon>Glomerales</taxon>
        <taxon>Glomeraceae</taxon>
        <taxon>Rhizophagus</taxon>
    </lineage>
</organism>